<dbReference type="PANTHER" id="PTHR46705">
    <property type="entry name" value="PROTEIN CBG09805"/>
    <property type="match status" value="1"/>
</dbReference>
<evidence type="ECO:0000256" key="1">
    <source>
        <dbReference type="SAM" id="SignalP"/>
    </source>
</evidence>
<name>A0A7I4YC70_HAECO</name>
<dbReference type="WBParaSite" id="HCON_00070940-00001">
    <property type="protein sequence ID" value="HCON_00070940-00001"/>
    <property type="gene ID" value="HCON_00070940"/>
</dbReference>
<evidence type="ECO:0000313" key="4">
    <source>
        <dbReference type="WBParaSite" id="HCON_00070940-00001"/>
    </source>
</evidence>
<sequence>MLLKLAFVLALVVVTIACRSNGACGCCGCRAKAKARAANTNHISGDTADEDDRDDGNIFGLKLWNQTDIKLNRSNIARYTNPNFLFHSCCEERRLPAACVRKCHFNTYEKEALEAMFIGTDECPIDFLPEMQFCAAQGMDHRKCCSNNGVSGSSAGAKCLTFCDQRPDHYTPIDYSYAPCYDRFESMKRCFYNEIRGAAEKHFIPLMQRQEKQEN</sequence>
<evidence type="ECO:0000259" key="2">
    <source>
        <dbReference type="Pfam" id="PF01682"/>
    </source>
</evidence>
<evidence type="ECO:0000313" key="3">
    <source>
        <dbReference type="Proteomes" id="UP000025227"/>
    </source>
</evidence>
<reference evidence="4" key="1">
    <citation type="submission" date="2020-12" db="UniProtKB">
        <authorList>
            <consortium name="WormBaseParasite"/>
        </authorList>
    </citation>
    <scope>IDENTIFICATION</scope>
    <source>
        <strain evidence="4">MHco3</strain>
    </source>
</reference>
<organism evidence="3 4">
    <name type="scientific">Haemonchus contortus</name>
    <name type="common">Barber pole worm</name>
    <dbReference type="NCBI Taxonomy" id="6289"/>
    <lineage>
        <taxon>Eukaryota</taxon>
        <taxon>Metazoa</taxon>
        <taxon>Ecdysozoa</taxon>
        <taxon>Nematoda</taxon>
        <taxon>Chromadorea</taxon>
        <taxon>Rhabditida</taxon>
        <taxon>Rhabditina</taxon>
        <taxon>Rhabditomorpha</taxon>
        <taxon>Strongyloidea</taxon>
        <taxon>Trichostrongylidae</taxon>
        <taxon>Haemonchus</taxon>
    </lineage>
</organism>
<dbReference type="InterPro" id="IPR002602">
    <property type="entry name" value="DB"/>
</dbReference>
<dbReference type="Proteomes" id="UP000025227">
    <property type="component" value="Unplaced"/>
</dbReference>
<feature type="chain" id="PRO_5029711061" evidence="1">
    <location>
        <begin position="18"/>
        <end position="215"/>
    </location>
</feature>
<feature type="signal peptide" evidence="1">
    <location>
        <begin position="1"/>
        <end position="17"/>
    </location>
</feature>
<accession>A0A7I4YC70</accession>
<dbReference type="AlphaFoldDB" id="A0A7I4YC70"/>
<protein>
    <submittedName>
        <fullName evidence="4">DB domain-containing protein</fullName>
    </submittedName>
</protein>
<dbReference type="OrthoDB" id="5843172at2759"/>
<proteinExistence type="predicted"/>
<dbReference type="Pfam" id="PF01682">
    <property type="entry name" value="DB"/>
    <property type="match status" value="1"/>
</dbReference>
<dbReference type="PANTHER" id="PTHR46705:SF14">
    <property type="entry name" value="DOMAIN OF UNKNOWN FUNCTION DB DOMAIN-CONTAINING PROTEIN"/>
    <property type="match status" value="1"/>
</dbReference>
<keyword evidence="3" id="KW-1185">Reference proteome</keyword>
<feature type="domain" description="Domain of unknown function DB" evidence="2">
    <location>
        <begin position="89"/>
        <end position="191"/>
    </location>
</feature>
<dbReference type="OMA" id="GLKVWND"/>
<keyword evidence="1" id="KW-0732">Signal</keyword>
<dbReference type="PROSITE" id="PS51257">
    <property type="entry name" value="PROKAR_LIPOPROTEIN"/>
    <property type="match status" value="1"/>
</dbReference>